<dbReference type="EMBL" id="JBIGIC010000011">
    <property type="protein sequence ID" value="MFG6489034.1"/>
    <property type="molecule type" value="Genomic_DNA"/>
</dbReference>
<keyword evidence="5" id="KW-1185">Reference proteome</keyword>
<dbReference type="Pfam" id="PF04397">
    <property type="entry name" value="LytTR"/>
    <property type="match status" value="1"/>
</dbReference>
<evidence type="ECO:0000313" key="4">
    <source>
        <dbReference type="EMBL" id="MFG6489034.1"/>
    </source>
</evidence>
<evidence type="ECO:0000259" key="3">
    <source>
        <dbReference type="PROSITE" id="PS50930"/>
    </source>
</evidence>
<dbReference type="SUPFAM" id="SSF52172">
    <property type="entry name" value="CheY-like"/>
    <property type="match status" value="1"/>
</dbReference>
<protein>
    <submittedName>
        <fullName evidence="4">LytR/AlgR family response regulator transcription factor</fullName>
    </submittedName>
</protein>
<evidence type="ECO:0000259" key="2">
    <source>
        <dbReference type="PROSITE" id="PS50110"/>
    </source>
</evidence>
<dbReference type="SMART" id="SM00448">
    <property type="entry name" value="REC"/>
    <property type="match status" value="1"/>
</dbReference>
<gene>
    <name evidence="4" type="ORF">ACG04R_20280</name>
</gene>
<evidence type="ECO:0000256" key="1">
    <source>
        <dbReference type="PROSITE-ProRule" id="PRU00169"/>
    </source>
</evidence>
<feature type="domain" description="Response regulatory" evidence="2">
    <location>
        <begin position="8"/>
        <end position="119"/>
    </location>
</feature>
<dbReference type="SMART" id="SM00850">
    <property type="entry name" value="LytTR"/>
    <property type="match status" value="1"/>
</dbReference>
<comment type="caution">
    <text evidence="4">The sequence shown here is derived from an EMBL/GenBank/DDBJ whole genome shotgun (WGS) entry which is preliminary data.</text>
</comment>
<dbReference type="InterPro" id="IPR046947">
    <property type="entry name" value="LytR-like"/>
</dbReference>
<dbReference type="InterPro" id="IPR011006">
    <property type="entry name" value="CheY-like_superfamily"/>
</dbReference>
<evidence type="ECO:0000313" key="5">
    <source>
        <dbReference type="Proteomes" id="UP001606134"/>
    </source>
</evidence>
<dbReference type="PANTHER" id="PTHR37299">
    <property type="entry name" value="TRANSCRIPTIONAL REGULATOR-RELATED"/>
    <property type="match status" value="1"/>
</dbReference>
<dbReference type="Proteomes" id="UP001606134">
    <property type="component" value="Unassembled WGS sequence"/>
</dbReference>
<dbReference type="RefSeq" id="WP_394415085.1">
    <property type="nucleotide sequence ID" value="NZ_JBIGIC010000011.1"/>
</dbReference>
<name>A0ABW7HGJ3_9BURK</name>
<sequence length="248" mass="27619">MTLRAPMRALIAEDEALARRLLAEYLRPHADIAVVAEADNGLDAARALTELKPDLVFLDIQMPRLTGLEVLELTGRRDGVIFTTAYDQHAMRAFELHAVDYLLKPFSQARFDAALERARRLIGQAAPGLEQLIAPAGPRITRVLVRDASLDGGMQVLLVDDIAYIEAQADNVAFHAHGREHLKPQRISELETQLDPARFVRVHRSFIINLAALQGLEKTDSDAYIARMKNGKRIPVSRSGYERLRAAV</sequence>
<dbReference type="PROSITE" id="PS50930">
    <property type="entry name" value="HTH_LYTTR"/>
    <property type="match status" value="1"/>
</dbReference>
<dbReference type="Gene3D" id="2.40.50.1020">
    <property type="entry name" value="LytTr DNA-binding domain"/>
    <property type="match status" value="1"/>
</dbReference>
<dbReference type="InterPro" id="IPR001789">
    <property type="entry name" value="Sig_transdc_resp-reg_receiver"/>
</dbReference>
<accession>A0ABW7HGJ3</accession>
<proteinExistence type="predicted"/>
<dbReference type="PANTHER" id="PTHR37299:SF1">
    <property type="entry name" value="STAGE 0 SPORULATION PROTEIN A HOMOLOG"/>
    <property type="match status" value="1"/>
</dbReference>
<feature type="domain" description="HTH LytTR-type" evidence="3">
    <location>
        <begin position="150"/>
        <end position="248"/>
    </location>
</feature>
<reference evidence="4 5" key="1">
    <citation type="submission" date="2024-08" db="EMBL/GenBank/DDBJ databases">
        <authorList>
            <person name="Lu H."/>
        </authorList>
    </citation>
    <scope>NUCLEOTIDE SEQUENCE [LARGE SCALE GENOMIC DNA]</scope>
    <source>
        <strain evidence="4 5">BYS78W</strain>
    </source>
</reference>
<dbReference type="PROSITE" id="PS50110">
    <property type="entry name" value="RESPONSE_REGULATORY"/>
    <property type="match status" value="1"/>
</dbReference>
<dbReference type="Pfam" id="PF00072">
    <property type="entry name" value="Response_reg"/>
    <property type="match status" value="1"/>
</dbReference>
<keyword evidence="1" id="KW-0597">Phosphoprotein</keyword>
<organism evidence="4 5">
    <name type="scientific">Pelomonas candidula</name>
    <dbReference type="NCBI Taxonomy" id="3299025"/>
    <lineage>
        <taxon>Bacteria</taxon>
        <taxon>Pseudomonadati</taxon>
        <taxon>Pseudomonadota</taxon>
        <taxon>Betaproteobacteria</taxon>
        <taxon>Burkholderiales</taxon>
        <taxon>Sphaerotilaceae</taxon>
        <taxon>Roseateles</taxon>
    </lineage>
</organism>
<dbReference type="InterPro" id="IPR007492">
    <property type="entry name" value="LytTR_DNA-bd_dom"/>
</dbReference>
<dbReference type="Gene3D" id="3.40.50.2300">
    <property type="match status" value="1"/>
</dbReference>
<feature type="modified residue" description="4-aspartylphosphate" evidence="1">
    <location>
        <position position="59"/>
    </location>
</feature>